<dbReference type="AlphaFoldDB" id="X1G3W3"/>
<reference evidence="1" key="1">
    <citation type="journal article" date="2014" name="Front. Microbiol.">
        <title>High frequency of phylogenetically diverse reductive dehalogenase-homologous genes in deep subseafloor sedimentary metagenomes.</title>
        <authorList>
            <person name="Kawai M."/>
            <person name="Futagami T."/>
            <person name="Toyoda A."/>
            <person name="Takaki Y."/>
            <person name="Nishi S."/>
            <person name="Hori S."/>
            <person name="Arai W."/>
            <person name="Tsubouchi T."/>
            <person name="Morono Y."/>
            <person name="Uchiyama I."/>
            <person name="Ito T."/>
            <person name="Fujiyama A."/>
            <person name="Inagaki F."/>
            <person name="Takami H."/>
        </authorList>
    </citation>
    <scope>NUCLEOTIDE SEQUENCE</scope>
    <source>
        <strain evidence="1">Expedition CK06-06</strain>
    </source>
</reference>
<accession>X1G3W3</accession>
<gene>
    <name evidence="1" type="ORF">S03H2_29964</name>
</gene>
<protein>
    <submittedName>
        <fullName evidence="1">Uncharacterized protein</fullName>
    </submittedName>
</protein>
<proteinExistence type="predicted"/>
<dbReference type="EMBL" id="BARU01018109">
    <property type="protein sequence ID" value="GAH52596.1"/>
    <property type="molecule type" value="Genomic_DNA"/>
</dbReference>
<sequence>DHKRKFDLDTTVAQIPVLKRQNINQHLRDLGIDKSWITLSTTVREVIQGVQFQDDGITPRLFGKRKRRQWFYHDEDVE</sequence>
<comment type="caution">
    <text evidence="1">The sequence shown here is derived from an EMBL/GenBank/DDBJ whole genome shotgun (WGS) entry which is preliminary data.</text>
</comment>
<evidence type="ECO:0000313" key="1">
    <source>
        <dbReference type="EMBL" id="GAH52596.1"/>
    </source>
</evidence>
<organism evidence="1">
    <name type="scientific">marine sediment metagenome</name>
    <dbReference type="NCBI Taxonomy" id="412755"/>
    <lineage>
        <taxon>unclassified sequences</taxon>
        <taxon>metagenomes</taxon>
        <taxon>ecological metagenomes</taxon>
    </lineage>
</organism>
<feature type="non-terminal residue" evidence="1">
    <location>
        <position position="1"/>
    </location>
</feature>
<name>X1G3W3_9ZZZZ</name>